<evidence type="ECO:0000313" key="2">
    <source>
        <dbReference type="Proteomes" id="UP000182993"/>
    </source>
</evidence>
<dbReference type="EMBL" id="CP016312">
    <property type="protein sequence ID" value="APD10095.1"/>
    <property type="molecule type" value="Genomic_DNA"/>
</dbReference>
<accession>A0A1J0LXB6</accession>
<dbReference type="Proteomes" id="UP000182993">
    <property type="component" value="Chromosome"/>
</dbReference>
<dbReference type="OrthoDB" id="34379at2"/>
<evidence type="ECO:0000313" key="1">
    <source>
        <dbReference type="EMBL" id="APD10095.1"/>
    </source>
</evidence>
<dbReference type="AlphaFoldDB" id="A0A1J0LXB6"/>
<reference evidence="2" key="1">
    <citation type="submission" date="2016-06" db="EMBL/GenBank/DDBJ databases">
        <title>Whole genome sequencing of Thermus brockianus strain GE-1.</title>
        <authorList>
            <person name="Schaefers C."/>
            <person name="Blank S."/>
            <person name="Wiebusch S."/>
            <person name="Elleuche S."/>
            <person name="Antranikian G."/>
        </authorList>
    </citation>
    <scope>NUCLEOTIDE SEQUENCE [LARGE SCALE GENOMIC DNA]</scope>
    <source>
        <strain evidence="2">GE-1</strain>
    </source>
</reference>
<dbReference type="RefSeq" id="WP_071677697.1">
    <property type="nucleotide sequence ID" value="NZ_CP016312.1"/>
</dbReference>
<dbReference type="Gene3D" id="3.40.50.2300">
    <property type="match status" value="1"/>
</dbReference>
<dbReference type="STRING" id="56956.A0O31_02024"/>
<protein>
    <submittedName>
        <fullName evidence="1">Response regulator</fullName>
    </submittedName>
</protein>
<proteinExistence type="predicted"/>
<gene>
    <name evidence="1" type="ORF">A0O31_02024</name>
</gene>
<name>A0A1J0LXB6_THEBO</name>
<dbReference type="SUPFAM" id="SSF52172">
    <property type="entry name" value="CheY-like"/>
    <property type="match status" value="1"/>
</dbReference>
<organism evidence="1 2">
    <name type="scientific">Thermus brockianus</name>
    <dbReference type="NCBI Taxonomy" id="56956"/>
    <lineage>
        <taxon>Bacteria</taxon>
        <taxon>Thermotogati</taxon>
        <taxon>Deinococcota</taxon>
        <taxon>Deinococci</taxon>
        <taxon>Thermales</taxon>
        <taxon>Thermaceae</taxon>
        <taxon>Thermus</taxon>
    </lineage>
</organism>
<dbReference type="KEGG" id="tbc:A0O31_02024"/>
<sequence>MAADYPGVLLLSRNEALRAYVEMALLGTDIPLRYFDLAREGLFWLLDHTPRAILLDEDLDLDAFAVAARIRHVKRLKEVPVAVLISPSEKQRTTAEVVRVVPLEKPLSREKLLRFLRLSPEQGEVG</sequence>
<dbReference type="InterPro" id="IPR011006">
    <property type="entry name" value="CheY-like_superfamily"/>
</dbReference>